<feature type="region of interest" description="Disordered" evidence="2">
    <location>
        <begin position="299"/>
        <end position="322"/>
    </location>
</feature>
<gene>
    <name evidence="3" type="ORF">GPECTOR_57g461</name>
</gene>
<keyword evidence="4" id="KW-1185">Reference proteome</keyword>
<feature type="compositionally biased region" description="Gly residues" evidence="2">
    <location>
        <begin position="387"/>
        <end position="401"/>
    </location>
</feature>
<evidence type="ECO:0000313" key="3">
    <source>
        <dbReference type="EMBL" id="KXZ45171.1"/>
    </source>
</evidence>
<evidence type="ECO:0000256" key="1">
    <source>
        <dbReference type="SAM" id="Coils"/>
    </source>
</evidence>
<feature type="compositionally biased region" description="Low complexity" evidence="2">
    <location>
        <begin position="243"/>
        <end position="252"/>
    </location>
</feature>
<feature type="compositionally biased region" description="Gly residues" evidence="2">
    <location>
        <begin position="264"/>
        <end position="275"/>
    </location>
</feature>
<dbReference type="EMBL" id="LSYV01000058">
    <property type="protein sequence ID" value="KXZ45171.1"/>
    <property type="molecule type" value="Genomic_DNA"/>
</dbReference>
<feature type="compositionally biased region" description="Basic residues" evidence="2">
    <location>
        <begin position="567"/>
        <end position="584"/>
    </location>
</feature>
<feature type="region of interest" description="Disordered" evidence="2">
    <location>
        <begin position="549"/>
        <end position="584"/>
    </location>
</feature>
<comment type="caution">
    <text evidence="3">The sequence shown here is derived from an EMBL/GenBank/DDBJ whole genome shotgun (WGS) entry which is preliminary data.</text>
</comment>
<accession>A0A150G5R5</accession>
<evidence type="ECO:0000256" key="2">
    <source>
        <dbReference type="SAM" id="MobiDB-lite"/>
    </source>
</evidence>
<dbReference type="OrthoDB" id="551860at2759"/>
<sequence>MTLGFCSKKQLIRDALSASDARLKAAKSGRLAADLQPQQGAIMLQEWEGLAAIGDLDQGDSFASDNPQFQQMRAALLTFERELAYSAPARERAFFSALRAQLMEASVQSEEEQRNMHIAATYKWFSRHKPQGPEADPITAAVLASSLSVEAVAAPAAPLPPSERRLSAQGLTPRLQAAHAAATAATTSSGAFAAIGPGTQVKHQFFDVYSKAPLGGGVSAGGGGGGLSPGAAPASSAAAAAAGGSRPLSARGHSPGFRSFGRSQEGGGGGGGGGTSASVNHPLVMHPTVASAHSTRALAGGLPPPSAASAAAAAGISPSQPRARFTSTELYAPGKLVRPQELDELDHRAAQVAAAAAVAGADGMGGRGAGAVHARPWIPGPHKSTIGSGGAFAGKSGGGGPKAKTDEDAEARALRERWSTMDSKASQSVADVQNKMAEWTLQRARLEEEIVRRQEAARFAPASGGAAGHWRHAADMQQNGTDDGTLLTGALSPYANANADLAAATAAAAGSSSFLSGGQSVSFLLQPSGGGSAAAAAIGASMRMRHADIGTYDRNRPGSVRATGAAAKKKRSKSAGKKRPTSGR</sequence>
<feature type="coiled-coil region" evidence="1">
    <location>
        <begin position="429"/>
        <end position="456"/>
    </location>
</feature>
<feature type="region of interest" description="Disordered" evidence="2">
    <location>
        <begin position="243"/>
        <end position="281"/>
    </location>
</feature>
<protein>
    <submittedName>
        <fullName evidence="3">Uncharacterized protein</fullName>
    </submittedName>
</protein>
<name>A0A150G5R5_GONPE</name>
<dbReference type="Proteomes" id="UP000075714">
    <property type="component" value="Unassembled WGS sequence"/>
</dbReference>
<feature type="region of interest" description="Disordered" evidence="2">
    <location>
        <begin position="377"/>
        <end position="412"/>
    </location>
</feature>
<reference evidence="4" key="1">
    <citation type="journal article" date="2016" name="Nat. Commun.">
        <title>The Gonium pectorale genome demonstrates co-option of cell cycle regulation during the evolution of multicellularity.</title>
        <authorList>
            <person name="Hanschen E.R."/>
            <person name="Marriage T.N."/>
            <person name="Ferris P.J."/>
            <person name="Hamaji T."/>
            <person name="Toyoda A."/>
            <person name="Fujiyama A."/>
            <person name="Neme R."/>
            <person name="Noguchi H."/>
            <person name="Minakuchi Y."/>
            <person name="Suzuki M."/>
            <person name="Kawai-Toyooka H."/>
            <person name="Smith D.R."/>
            <person name="Sparks H."/>
            <person name="Anderson J."/>
            <person name="Bakaric R."/>
            <person name="Luria V."/>
            <person name="Karger A."/>
            <person name="Kirschner M.W."/>
            <person name="Durand P.M."/>
            <person name="Michod R.E."/>
            <person name="Nozaki H."/>
            <person name="Olson B.J."/>
        </authorList>
    </citation>
    <scope>NUCLEOTIDE SEQUENCE [LARGE SCALE GENOMIC DNA]</scope>
    <source>
        <strain evidence="4">NIES-2863</strain>
    </source>
</reference>
<feature type="compositionally biased region" description="Basic and acidic residues" evidence="2">
    <location>
        <begin position="403"/>
        <end position="412"/>
    </location>
</feature>
<organism evidence="3 4">
    <name type="scientific">Gonium pectorale</name>
    <name type="common">Green alga</name>
    <dbReference type="NCBI Taxonomy" id="33097"/>
    <lineage>
        <taxon>Eukaryota</taxon>
        <taxon>Viridiplantae</taxon>
        <taxon>Chlorophyta</taxon>
        <taxon>core chlorophytes</taxon>
        <taxon>Chlorophyceae</taxon>
        <taxon>CS clade</taxon>
        <taxon>Chlamydomonadales</taxon>
        <taxon>Volvocaceae</taxon>
        <taxon>Gonium</taxon>
    </lineage>
</organism>
<evidence type="ECO:0000313" key="4">
    <source>
        <dbReference type="Proteomes" id="UP000075714"/>
    </source>
</evidence>
<proteinExistence type="predicted"/>
<feature type="compositionally biased region" description="Low complexity" evidence="2">
    <location>
        <begin position="299"/>
        <end position="319"/>
    </location>
</feature>
<keyword evidence="1" id="KW-0175">Coiled coil</keyword>
<dbReference type="AlphaFoldDB" id="A0A150G5R5"/>